<keyword evidence="2" id="KW-1185">Reference proteome</keyword>
<organism evidence="1 2">
    <name type="scientific">Nocardia stercoris</name>
    <dbReference type="NCBI Taxonomy" id="2483361"/>
    <lineage>
        <taxon>Bacteria</taxon>
        <taxon>Bacillati</taxon>
        <taxon>Actinomycetota</taxon>
        <taxon>Actinomycetes</taxon>
        <taxon>Mycobacteriales</taxon>
        <taxon>Nocardiaceae</taxon>
        <taxon>Nocardia</taxon>
    </lineage>
</organism>
<comment type="caution">
    <text evidence="1">The sequence shown here is derived from an EMBL/GenBank/DDBJ whole genome shotgun (WGS) entry which is preliminary data.</text>
</comment>
<dbReference type="RefSeq" id="WP_122185962.1">
    <property type="nucleotide sequence ID" value="NZ_RFFH01000001.1"/>
</dbReference>
<dbReference type="OrthoDB" id="3747467at2"/>
<accession>A0A3M2LBV1</accession>
<gene>
    <name evidence="1" type="ORF">EBN03_01180</name>
</gene>
<dbReference type="Proteomes" id="UP000279275">
    <property type="component" value="Unassembled WGS sequence"/>
</dbReference>
<dbReference type="EMBL" id="RFFH01000001">
    <property type="protein sequence ID" value="RMI34991.1"/>
    <property type="molecule type" value="Genomic_DNA"/>
</dbReference>
<dbReference type="AlphaFoldDB" id="A0A3M2LBV1"/>
<protein>
    <submittedName>
        <fullName evidence="1">Uncharacterized protein</fullName>
    </submittedName>
</protein>
<evidence type="ECO:0000313" key="1">
    <source>
        <dbReference type="EMBL" id="RMI34991.1"/>
    </source>
</evidence>
<reference evidence="1 2" key="1">
    <citation type="submission" date="2018-10" db="EMBL/GenBank/DDBJ databases">
        <title>Isolation from cow dung.</title>
        <authorList>
            <person name="Ling L."/>
        </authorList>
    </citation>
    <scope>NUCLEOTIDE SEQUENCE [LARGE SCALE GENOMIC DNA]</scope>
    <source>
        <strain evidence="1 2">NEAU-LL90</strain>
    </source>
</reference>
<evidence type="ECO:0000313" key="2">
    <source>
        <dbReference type="Proteomes" id="UP000279275"/>
    </source>
</evidence>
<proteinExistence type="predicted"/>
<name>A0A3M2LBV1_9NOCA</name>
<sequence>MPAPDHDRHHWIDYATFGERFVAHAVSGERVAAAVAEIAGRGIKIGPFNIGPLGMAGFVAEGKVGTPEITPGTSAVSYAVQVPIRLHGTVRLAGQLFRLEAAVDIGLTLNARTADPLLIVIDIPPIRPADVSFVVRAQAIGSAFELLLEPIAALVQREVASRVNAILRDPAAQRNRVFDVAALIGGYDSDAYRRAEFDWIGYDEFGRRFFPSIVTADRVRAAVEDMAGRVIEVGPLPVGPREAATVRVNGVLRLPRLTERPTAVAPAGAGVDGDLVAFDLVVPVELEIVIDVLKANRYRADVDIPLVLYARAADPLLVVIDVVPPRPDDLVIRLRAEGWRAKTLGAVAGLRRQLAERIVSVVRGELADAAFRTIDAAAGIDRATGGVRRGTD</sequence>